<evidence type="ECO:0000313" key="3">
    <source>
        <dbReference type="Proteomes" id="UP000191200"/>
    </source>
</evidence>
<dbReference type="STRING" id="519472.BHY08_08435"/>
<feature type="transmembrane region" description="Helical" evidence="1">
    <location>
        <begin position="38"/>
        <end position="63"/>
    </location>
</feature>
<keyword evidence="1" id="KW-0472">Membrane</keyword>
<accession>A0A1J0A7E9</accession>
<reference evidence="2 3" key="1">
    <citation type="submission" date="2016-09" db="EMBL/GenBank/DDBJ databases">
        <title>Vagococcus teuberi sp. nov., isolated from the Malian artisanal sour milk fene.</title>
        <authorList>
            <person name="Wullschleger S."/>
            <person name="Seifert C."/>
            <person name="Baumgartner S."/>
            <person name="Lacroix C."/>
            <person name="Bonfoh B."/>
            <person name="Stevens M.J."/>
            <person name="Meile L."/>
        </authorList>
    </citation>
    <scope>NUCLEOTIDE SEQUENCE [LARGE SCALE GENOMIC DNA]</scope>
    <source>
        <strain evidence="2 3">DSM 21459</strain>
    </source>
</reference>
<evidence type="ECO:0000256" key="1">
    <source>
        <dbReference type="SAM" id="Phobius"/>
    </source>
</evidence>
<keyword evidence="1" id="KW-1133">Transmembrane helix</keyword>
<keyword evidence="3" id="KW-1185">Reference proteome</keyword>
<feature type="transmembrane region" description="Helical" evidence="1">
    <location>
        <begin position="15"/>
        <end position="32"/>
    </location>
</feature>
<dbReference type="KEGG" id="vte:BHY08_08435"/>
<proteinExistence type="predicted"/>
<keyword evidence="1" id="KW-0812">Transmembrane</keyword>
<evidence type="ECO:0000313" key="2">
    <source>
        <dbReference type="EMBL" id="APB31841.1"/>
    </source>
</evidence>
<dbReference type="RefSeq" id="WP_071457446.1">
    <property type="nucleotide sequence ID" value="NZ_CABJEN010000002.1"/>
</dbReference>
<organism evidence="2 3">
    <name type="scientific">Vagococcus teuberi</name>
    <dbReference type="NCBI Taxonomy" id="519472"/>
    <lineage>
        <taxon>Bacteria</taxon>
        <taxon>Bacillati</taxon>
        <taxon>Bacillota</taxon>
        <taxon>Bacilli</taxon>
        <taxon>Lactobacillales</taxon>
        <taxon>Enterococcaceae</taxon>
        <taxon>Vagococcus</taxon>
    </lineage>
</organism>
<gene>
    <name evidence="2" type="ORF">BHY08_08435</name>
</gene>
<dbReference type="AlphaFoldDB" id="A0A1J0A7E9"/>
<dbReference type="EMBL" id="CP017267">
    <property type="protein sequence ID" value="APB31841.1"/>
    <property type="molecule type" value="Genomic_DNA"/>
</dbReference>
<protein>
    <submittedName>
        <fullName evidence="2">Uncharacterized protein</fullName>
    </submittedName>
</protein>
<name>A0A1J0A7E9_9ENTE</name>
<dbReference type="Proteomes" id="UP000191200">
    <property type="component" value="Chromosome"/>
</dbReference>
<sequence>MRKKDGLEYFLQNKLNARGKLIVILFLFYLWLRYSTNLYVMLKFFVVVALISLVVLIYELIFYKKIYKE</sequence>